<proteinExistence type="predicted"/>
<keyword evidence="1" id="KW-0808">Transferase</keyword>
<protein>
    <submittedName>
        <fullName evidence="1">GNAT family N-acetyltransferase</fullName>
    </submittedName>
</protein>
<evidence type="ECO:0000313" key="1">
    <source>
        <dbReference type="EMBL" id="RNB87165.1"/>
    </source>
</evidence>
<dbReference type="RefSeq" id="WP_122918864.1">
    <property type="nucleotide sequence ID" value="NZ_RHHQ01000012.1"/>
</dbReference>
<dbReference type="Proteomes" id="UP000271031">
    <property type="component" value="Unassembled WGS sequence"/>
</dbReference>
<comment type="caution">
    <text evidence="1">The sequence shown here is derived from an EMBL/GenBank/DDBJ whole genome shotgun (WGS) entry which is preliminary data.</text>
</comment>
<reference evidence="1 2" key="1">
    <citation type="submission" date="2018-10" db="EMBL/GenBank/DDBJ databases">
        <title>Phylogenomics of Brevibacillus.</title>
        <authorList>
            <person name="Dunlap C."/>
        </authorList>
    </citation>
    <scope>NUCLEOTIDE SEQUENCE [LARGE SCALE GENOMIC DNA]</scope>
    <source>
        <strain evidence="1 2">JCM 15716</strain>
    </source>
</reference>
<accession>A0A3M8DIG8</accession>
<keyword evidence="2" id="KW-1185">Reference proteome</keyword>
<evidence type="ECO:0000313" key="2">
    <source>
        <dbReference type="Proteomes" id="UP000271031"/>
    </source>
</evidence>
<dbReference type="GO" id="GO:0016740">
    <property type="term" value="F:transferase activity"/>
    <property type="evidence" value="ECO:0007669"/>
    <property type="project" value="UniProtKB-KW"/>
</dbReference>
<organism evidence="1 2">
    <name type="scientific">Brevibacillus fluminis</name>
    <dbReference type="NCBI Taxonomy" id="511487"/>
    <lineage>
        <taxon>Bacteria</taxon>
        <taxon>Bacillati</taxon>
        <taxon>Bacillota</taxon>
        <taxon>Bacilli</taxon>
        <taxon>Bacillales</taxon>
        <taxon>Paenibacillaceae</taxon>
        <taxon>Brevibacillus</taxon>
    </lineage>
</organism>
<name>A0A3M8DIG8_9BACL</name>
<gene>
    <name evidence="1" type="ORF">EDM56_15890</name>
</gene>
<sequence length="396" mass="45034">MCEREEPALYGKETIGLLRWETKRDGAYAKAYLEPLIKDGVEPYIANIRTTMLALTIDDLVMPITVNDADYDNAYVCSPYTHYVSYAKEELYLVPAGWQRALLGGVLTLLGKWLRAGRVNKVVCVNNWLLSTNLYHPLTAEQLARITAFLADLYPDHAILFRSVQDGTDGMLPKLLTDAGYKAIMSRQIYVYKPEQDGELPSKHRWILKRDQKLLSACPYTVRRNDEIGDEEVRRIAELYGQLYLAKYSLHNPQFTERFIHMALREHLLSIAVMTGGDKAEATKGGQQAADAVLGYFVRNGVMTTPLFGYDTNIPAEASLYRLLSAQLVADARQHGLILHQSSGAASFKRCRGARPHVEWNMVYDRHLPARRRQVWSGLQWISEKIGMPLMRRLKL</sequence>
<dbReference type="EMBL" id="RHHQ01000012">
    <property type="protein sequence ID" value="RNB87165.1"/>
    <property type="molecule type" value="Genomic_DNA"/>
</dbReference>
<dbReference type="AlphaFoldDB" id="A0A3M8DIG8"/>
<dbReference type="OrthoDB" id="9809725at2"/>